<dbReference type="GO" id="GO:0005096">
    <property type="term" value="F:GTPase activator activity"/>
    <property type="evidence" value="ECO:0007669"/>
    <property type="project" value="InterPro"/>
</dbReference>
<reference evidence="2 3" key="1">
    <citation type="journal article" date="2018" name="Nat. Ecol. Evol.">
        <title>Shark genomes provide insights into elasmobranch evolution and the origin of vertebrates.</title>
        <authorList>
            <person name="Hara Y"/>
            <person name="Yamaguchi K"/>
            <person name="Onimaru K"/>
            <person name="Kadota M"/>
            <person name="Koyanagi M"/>
            <person name="Keeley SD"/>
            <person name="Tatsumi K"/>
            <person name="Tanaka K"/>
            <person name="Motone F"/>
            <person name="Kageyama Y"/>
            <person name="Nozu R"/>
            <person name="Adachi N"/>
            <person name="Nishimura O"/>
            <person name="Nakagawa R"/>
            <person name="Tanegashima C"/>
            <person name="Kiyatake I"/>
            <person name="Matsumoto R"/>
            <person name="Murakumo K"/>
            <person name="Nishida K"/>
            <person name="Terakita A"/>
            <person name="Kuratani S"/>
            <person name="Sato K"/>
            <person name="Hyodo S Kuraku.S."/>
        </authorList>
    </citation>
    <scope>NUCLEOTIDE SEQUENCE [LARGE SCALE GENOMIC DNA]</scope>
</reference>
<dbReference type="InterPro" id="IPR015123">
    <property type="entry name" value="Bcr-Abl_oncoprot_oligo"/>
</dbReference>
<gene>
    <name evidence="2" type="ORF">chiPu_0014929</name>
</gene>
<evidence type="ECO:0000259" key="1">
    <source>
        <dbReference type="Pfam" id="PF09036"/>
    </source>
</evidence>
<dbReference type="Gene3D" id="4.10.280.30">
    <property type="entry name" value="Bcr-Abl oncoprotein oligomerisation domain"/>
    <property type="match status" value="1"/>
</dbReference>
<dbReference type="Proteomes" id="UP000287033">
    <property type="component" value="Unassembled WGS sequence"/>
</dbReference>
<comment type="caution">
    <text evidence="2">The sequence shown here is derived from an EMBL/GenBank/DDBJ whole genome shotgun (WGS) entry which is preliminary data.</text>
</comment>
<evidence type="ECO:0000313" key="3">
    <source>
        <dbReference type="Proteomes" id="UP000287033"/>
    </source>
</evidence>
<proteinExistence type="predicted"/>
<evidence type="ECO:0000313" key="2">
    <source>
        <dbReference type="EMBL" id="GCC36435.1"/>
    </source>
</evidence>
<sequence>MVELVAFMEDSVLRLSAKSCECSIRELEPEVNKERFLMIHLQTLLAKGTTSDDKQRWGFTKFPLLMEQNETSRDSLHHRPAPGKEELVFVRREQFKEGHWGFDKAFQSVGLKESPIQAQLISQESLCPLLTPTDITRCPTMGPPNI</sequence>
<feature type="domain" description="Bcr-Abl oncoprotein oligomerisation" evidence="1">
    <location>
        <begin position="18"/>
        <end position="57"/>
    </location>
</feature>
<protein>
    <recommendedName>
        <fullName evidence="1">Bcr-Abl oncoprotein oligomerisation domain-containing protein</fullName>
    </recommendedName>
</protein>
<name>A0A401T1C7_CHIPU</name>
<dbReference type="STRING" id="137246.A0A401T1C7"/>
<organism evidence="2 3">
    <name type="scientific">Chiloscyllium punctatum</name>
    <name type="common">Brownbanded bambooshark</name>
    <name type="synonym">Hemiscyllium punctatum</name>
    <dbReference type="NCBI Taxonomy" id="137246"/>
    <lineage>
        <taxon>Eukaryota</taxon>
        <taxon>Metazoa</taxon>
        <taxon>Chordata</taxon>
        <taxon>Craniata</taxon>
        <taxon>Vertebrata</taxon>
        <taxon>Chondrichthyes</taxon>
        <taxon>Elasmobranchii</taxon>
        <taxon>Galeomorphii</taxon>
        <taxon>Galeoidea</taxon>
        <taxon>Orectolobiformes</taxon>
        <taxon>Hemiscylliidae</taxon>
        <taxon>Chiloscyllium</taxon>
    </lineage>
</organism>
<accession>A0A401T1C7</accession>
<dbReference type="InterPro" id="IPR036481">
    <property type="entry name" value="Bcr-Abl_oncoprot_oligo_sf"/>
</dbReference>
<dbReference type="AlphaFoldDB" id="A0A401T1C7"/>
<dbReference type="EMBL" id="BEZZ01000830">
    <property type="protein sequence ID" value="GCC36435.1"/>
    <property type="molecule type" value="Genomic_DNA"/>
</dbReference>
<keyword evidence="3" id="KW-1185">Reference proteome</keyword>
<dbReference type="Pfam" id="PF09036">
    <property type="entry name" value="Bcr-Abl_Oligo"/>
    <property type="match status" value="1"/>
</dbReference>
<dbReference type="GO" id="GO:0007165">
    <property type="term" value="P:signal transduction"/>
    <property type="evidence" value="ECO:0007669"/>
    <property type="project" value="InterPro"/>
</dbReference>
<dbReference type="GO" id="GO:0004674">
    <property type="term" value="F:protein serine/threonine kinase activity"/>
    <property type="evidence" value="ECO:0007669"/>
    <property type="project" value="InterPro"/>
</dbReference>
<dbReference type="SUPFAM" id="SSF69036">
    <property type="entry name" value="Bcr-Abl oncoprotein oligomerization domain"/>
    <property type="match status" value="1"/>
</dbReference>